<protein>
    <recommendedName>
        <fullName evidence="3">MORN repeat-containing protein</fullName>
    </recommendedName>
</protein>
<reference evidence="1 2" key="1">
    <citation type="journal article" date="2023" name="bioRxiv">
        <title>High-quality genome assemblies of four members of thePodospora anserinaspecies complex.</title>
        <authorList>
            <person name="Ament-Velasquez S.L."/>
            <person name="Vogan A.A."/>
            <person name="Wallerman O."/>
            <person name="Hartmann F."/>
            <person name="Gautier V."/>
            <person name="Silar P."/>
            <person name="Giraud T."/>
            <person name="Johannesson H."/>
        </authorList>
    </citation>
    <scope>NUCLEOTIDE SEQUENCE [LARGE SCALE GENOMIC DNA]</scope>
    <source>
        <strain evidence="1 2">CBS 415.72m</strain>
    </source>
</reference>
<sequence length="106" mass="12336">MDGNALRGSFVLGPVEGIWRLEQRPYQSSNERHYLRWRGEDEQGGRYDEEGDGSYIKFWGDGLVEGGIRFYGRMIFFDGRTVSGRNETRSDVSAYDMRDEWAERAL</sequence>
<accession>A0ABR0GF82</accession>
<organism evidence="1 2">
    <name type="scientific">Podospora pseudocomata</name>
    <dbReference type="NCBI Taxonomy" id="2093779"/>
    <lineage>
        <taxon>Eukaryota</taxon>
        <taxon>Fungi</taxon>
        <taxon>Dikarya</taxon>
        <taxon>Ascomycota</taxon>
        <taxon>Pezizomycotina</taxon>
        <taxon>Sordariomycetes</taxon>
        <taxon>Sordariomycetidae</taxon>
        <taxon>Sordariales</taxon>
        <taxon>Podosporaceae</taxon>
        <taxon>Podospora</taxon>
    </lineage>
</organism>
<dbReference type="GeneID" id="87903314"/>
<name>A0ABR0GF82_9PEZI</name>
<evidence type="ECO:0000313" key="1">
    <source>
        <dbReference type="EMBL" id="KAK4654296.1"/>
    </source>
</evidence>
<dbReference type="EMBL" id="JAFFHA010000006">
    <property type="protein sequence ID" value="KAK4654296.1"/>
    <property type="molecule type" value="Genomic_DNA"/>
</dbReference>
<evidence type="ECO:0000313" key="2">
    <source>
        <dbReference type="Proteomes" id="UP001323405"/>
    </source>
</evidence>
<dbReference type="Proteomes" id="UP001323405">
    <property type="component" value="Unassembled WGS sequence"/>
</dbReference>
<dbReference type="RefSeq" id="XP_062743271.1">
    <property type="nucleotide sequence ID" value="XM_062883654.1"/>
</dbReference>
<evidence type="ECO:0008006" key="3">
    <source>
        <dbReference type="Google" id="ProtNLM"/>
    </source>
</evidence>
<comment type="caution">
    <text evidence="1">The sequence shown here is derived from an EMBL/GenBank/DDBJ whole genome shotgun (WGS) entry which is preliminary data.</text>
</comment>
<proteinExistence type="predicted"/>
<keyword evidence="2" id="KW-1185">Reference proteome</keyword>
<gene>
    <name evidence="1" type="ORF">QC762_0064150</name>
</gene>